<dbReference type="InterPro" id="IPR051341">
    <property type="entry name" value="Zyg-11_UBL_adapter"/>
</dbReference>
<dbReference type="AlphaFoldDB" id="A0A6P4AGV6"/>
<name>A0A6P4AGV6_ZIZJJ</name>
<dbReference type="InterPro" id="IPR001611">
    <property type="entry name" value="Leu-rich_rpt"/>
</dbReference>
<feature type="region of interest" description="Disordered" evidence="1">
    <location>
        <begin position="521"/>
        <end position="550"/>
    </location>
</feature>
<dbReference type="Proteomes" id="UP001652623">
    <property type="component" value="Chromosome 6"/>
</dbReference>
<dbReference type="SUPFAM" id="SSF52047">
    <property type="entry name" value="RNI-like"/>
    <property type="match status" value="1"/>
</dbReference>
<feature type="compositionally biased region" description="Polar residues" evidence="1">
    <location>
        <begin position="522"/>
        <end position="543"/>
    </location>
</feature>
<dbReference type="InterPro" id="IPR032675">
    <property type="entry name" value="LRR_dom_sf"/>
</dbReference>
<organism evidence="2 3">
    <name type="scientific">Ziziphus jujuba</name>
    <name type="common">Chinese jujube</name>
    <name type="synonym">Ziziphus sativa</name>
    <dbReference type="NCBI Taxonomy" id="326968"/>
    <lineage>
        <taxon>Eukaryota</taxon>
        <taxon>Viridiplantae</taxon>
        <taxon>Streptophyta</taxon>
        <taxon>Embryophyta</taxon>
        <taxon>Tracheophyta</taxon>
        <taxon>Spermatophyta</taxon>
        <taxon>Magnoliopsida</taxon>
        <taxon>eudicotyledons</taxon>
        <taxon>Gunneridae</taxon>
        <taxon>Pentapetalae</taxon>
        <taxon>rosids</taxon>
        <taxon>fabids</taxon>
        <taxon>Rosales</taxon>
        <taxon>Rhamnaceae</taxon>
        <taxon>Paliureae</taxon>
        <taxon>Ziziphus</taxon>
    </lineage>
</organism>
<dbReference type="KEGG" id="zju:107430149"/>
<evidence type="ECO:0000256" key="1">
    <source>
        <dbReference type="SAM" id="MobiDB-lite"/>
    </source>
</evidence>
<dbReference type="InParanoid" id="A0A6P4AGV6"/>
<dbReference type="PANTHER" id="PTHR12904:SF23">
    <property type="entry name" value="PROTEIN ZER-1 HOMOLOG"/>
    <property type="match status" value="1"/>
</dbReference>
<dbReference type="SMART" id="SM00367">
    <property type="entry name" value="LRR_CC"/>
    <property type="match status" value="4"/>
</dbReference>
<proteinExistence type="predicted"/>
<evidence type="ECO:0000313" key="3">
    <source>
        <dbReference type="RefSeq" id="XP_015896435.3"/>
    </source>
</evidence>
<dbReference type="RefSeq" id="XP_015896435.3">
    <property type="nucleotide sequence ID" value="XM_016040949.4"/>
</dbReference>
<evidence type="ECO:0000313" key="2">
    <source>
        <dbReference type="Proteomes" id="UP001652623"/>
    </source>
</evidence>
<gene>
    <name evidence="3" type="primary">LOC107430149</name>
</gene>
<accession>A0A6P4AGV6</accession>
<reference evidence="3" key="1">
    <citation type="submission" date="2025-08" db="UniProtKB">
        <authorList>
            <consortium name="RefSeq"/>
        </authorList>
    </citation>
    <scope>IDENTIFICATION</scope>
    <source>
        <tissue evidence="3">Seedling</tissue>
    </source>
</reference>
<dbReference type="Pfam" id="PF13516">
    <property type="entry name" value="LRR_6"/>
    <property type="match status" value="2"/>
</dbReference>
<sequence length="589" mass="65758">MEKESQLVRLCIEAACQSRESVEKWRRQRRSLERLPSQLADSLLRCLLARRLLFPSLLEIFKDNVEAVDLRHENSVDMEWMAYIGAFRYLRSLNIADCRRITSSALWAITGMTTLKELDLSRCMKVNDAGIRHILSISSLEKLCISETGLTADGVRLLSSLRNLSVLDLGGLPVTDQALNSLRVLTKLQYLDLWGSEISDQGASIFQVFPKLSFLNVAWTNLRKLPNLSSLECLDMSYCTIESILKGYGDKAPLTKLLVSGATFMDDAETLIYIETSFLSYLDISKSSLHRFSFLPCLKVLEHLDLSSSMMEDVLVEEITSIGANLRYLNLSKTRVGSAGVGVLAGHLPNLEILLLSHTSIDDVAISYISMMPSLKDIDLSSTHIKGIIHQVGCEMDPVLSLTSLQSLTHLERLNLEHTLVRDAALDTISSFHELTYLSLNGVSLTDISLHSTSSIPKLTNLTINNAVVTNLGLVSFKPPATLRMIDLQGCWLLTEDAIVSFSRSHPQIEVRHEHAHIIPSQHISSNRPSPSRSTWKNSQLNQEPKIPVSPSFIDQRLKYGREELLSLQYSSSSLASPHDSDITKRSIQ</sequence>
<dbReference type="Gene3D" id="3.80.10.10">
    <property type="entry name" value="Ribonuclease Inhibitor"/>
    <property type="match status" value="3"/>
</dbReference>
<protein>
    <submittedName>
        <fullName evidence="3">Uncharacterized protein LOC107430149</fullName>
    </submittedName>
</protein>
<dbReference type="InterPro" id="IPR006553">
    <property type="entry name" value="Leu-rich_rpt_Cys-con_subtyp"/>
</dbReference>
<dbReference type="GeneID" id="107430149"/>
<dbReference type="PANTHER" id="PTHR12904">
    <property type="match status" value="1"/>
</dbReference>
<keyword evidence="2" id="KW-1185">Reference proteome</keyword>